<evidence type="ECO:0000313" key="2">
    <source>
        <dbReference type="Proteomes" id="UP001304813"/>
    </source>
</evidence>
<accession>A0AA86MC34</accession>
<keyword evidence="2" id="KW-1185">Reference proteome</keyword>
<organism evidence="1 2">
    <name type="scientific">Yersinia phage vB_Yru_GN1</name>
    <dbReference type="NCBI Taxonomy" id="3074381"/>
    <lineage>
        <taxon>Viruses</taxon>
        <taxon>Duplodnaviria</taxon>
        <taxon>Heunggongvirae</taxon>
        <taxon>Uroviricota</taxon>
        <taxon>Caudoviricetes</taxon>
        <taxon>Caudoviricetes incertae sedis</taxon>
        <taxon>Sepahanvirus</taxon>
        <taxon>Sepahanvirus vB-Yru-GN1</taxon>
    </lineage>
</organism>
<name>A0AA86MC34_9CAUD</name>
<dbReference type="EMBL" id="LC779065">
    <property type="protein sequence ID" value="BES79854.1"/>
    <property type="molecule type" value="Genomic_DNA"/>
</dbReference>
<sequence>MHKVEYGKLFGEVIIPPVGWELIPEGESIPQDHVEFIINPPFRIAKYNPMDPDHDKYWSAQWASPRRCHCTMTPPKAMKFGHVIAFARMKKVIARIWMSPDPSSIIPIRDPRQFLNQMKHLEESKREPHRVDEEVCNMFYGRSHQGVMEMIEKYTESASTLPKPTYYYPSRELRGVE</sequence>
<dbReference type="Proteomes" id="UP001304813">
    <property type="component" value="Segment"/>
</dbReference>
<protein>
    <submittedName>
        <fullName evidence="1">Uncharacterized protein</fullName>
    </submittedName>
</protein>
<reference evidence="1 2" key="1">
    <citation type="submission" date="2023-09" db="EMBL/GenBank/DDBJ databases">
        <title>Analysis of phage genome (vB_Yru_GN1) of the bacterium (Yersinia ruckeri).</title>
        <authorList>
            <person name="Ganjoor M.S."/>
            <person name="Bouzari M."/>
            <person name="Soleimani-Delfan A."/>
        </authorList>
    </citation>
    <scope>NUCLEOTIDE SEQUENCE [LARGE SCALE GENOMIC DNA]</scope>
    <source>
        <strain evidence="2">vB_Yru_GN1</strain>
    </source>
</reference>
<proteinExistence type="predicted"/>
<evidence type="ECO:0000313" key="1">
    <source>
        <dbReference type="EMBL" id="BES79854.1"/>
    </source>
</evidence>